<evidence type="ECO:0000256" key="1">
    <source>
        <dbReference type="ARBA" id="ARBA00009841"/>
    </source>
</evidence>
<dbReference type="InterPro" id="IPR029028">
    <property type="entry name" value="Alpha/beta_knot_MTases"/>
</dbReference>
<protein>
    <submittedName>
        <fullName evidence="2">Uncharacterized protein</fullName>
    </submittedName>
</protein>
<proteinExistence type="inferred from homology"/>
<sequence length="289" mass="32064">TVSLAIPGSLVANAQSAELRAYLVGQIARAAVIFRADEIVIFKDKCTQPGLARGTTQGHSKTMKEPELFMARVLEYLDCPQYLRKHLFPIHRDLKFAGLLPPLDAPHHTRSSDISVFREGVTLEERPRKGTGTLVEVGLRKAAIISKVLPPKMRVTIKLNEAQLHKQKLKTLYRGEAVAPTEPRQAMDLYWGYQVRLAEDIEQVFKQSPYPGGYDLTIGISDKGSPLNKLHLHKHAAYNHLLVVFGGTVSLEAIVAADSELEARDPTELFDAYLNPLSGHGSRSLRTEV</sequence>
<dbReference type="InterPro" id="IPR003750">
    <property type="entry name" value="Put_MeTrfase-C9orf114-like"/>
</dbReference>
<organism evidence="2 3">
    <name type="scientific">Monosiga brevicollis</name>
    <name type="common">Choanoflagellate</name>
    <dbReference type="NCBI Taxonomy" id="81824"/>
    <lineage>
        <taxon>Eukaryota</taxon>
        <taxon>Choanoflagellata</taxon>
        <taxon>Craspedida</taxon>
        <taxon>Salpingoecidae</taxon>
        <taxon>Monosiga</taxon>
    </lineage>
</organism>
<gene>
    <name evidence="2" type="ORF">MONBRDRAFT_14566</name>
</gene>
<dbReference type="EMBL" id="CH991544">
    <property type="protein sequence ID" value="EDQ91687.1"/>
    <property type="molecule type" value="Genomic_DNA"/>
</dbReference>
<dbReference type="Pfam" id="PF02598">
    <property type="entry name" value="Methyltrn_RNA_3"/>
    <property type="match status" value="1"/>
</dbReference>
<dbReference type="InParanoid" id="A9URY6"/>
<evidence type="ECO:0000313" key="2">
    <source>
        <dbReference type="EMBL" id="EDQ91687.1"/>
    </source>
</evidence>
<dbReference type="STRING" id="81824.A9URY6"/>
<dbReference type="AlphaFoldDB" id="A9URY6"/>
<dbReference type="PANTHER" id="PTHR12150:SF13">
    <property type="entry name" value="METHYLTRANSFERASE C9ORF114-RELATED"/>
    <property type="match status" value="1"/>
</dbReference>
<dbReference type="GeneID" id="5888389"/>
<dbReference type="PANTHER" id="PTHR12150">
    <property type="entry name" value="CLASS IV SAM-BINDING METHYLTRANSFERASE-RELATED"/>
    <property type="match status" value="1"/>
</dbReference>
<dbReference type="InterPro" id="IPR012340">
    <property type="entry name" value="NA-bd_OB-fold"/>
</dbReference>
<dbReference type="RefSeq" id="XP_001742973.1">
    <property type="nucleotide sequence ID" value="XM_001742921.1"/>
</dbReference>
<dbReference type="FunCoup" id="A9URY6">
    <property type="interactions" value="554"/>
</dbReference>
<evidence type="ECO:0000313" key="3">
    <source>
        <dbReference type="Proteomes" id="UP000001357"/>
    </source>
</evidence>
<dbReference type="Gene3D" id="2.40.50.140">
    <property type="entry name" value="Nucleic acid-binding proteins"/>
    <property type="match status" value="1"/>
</dbReference>
<dbReference type="eggNOG" id="KOG3925">
    <property type="taxonomic scope" value="Eukaryota"/>
</dbReference>
<dbReference type="InterPro" id="IPR029026">
    <property type="entry name" value="tRNA_m1G_MTases_N"/>
</dbReference>
<dbReference type="Gene3D" id="3.40.1280.10">
    <property type="match status" value="1"/>
</dbReference>
<dbReference type="CDD" id="cd18086">
    <property type="entry name" value="HsC9orf114-like"/>
    <property type="match status" value="1"/>
</dbReference>
<name>A9URY6_MONBE</name>
<dbReference type="Proteomes" id="UP000001357">
    <property type="component" value="Unassembled WGS sequence"/>
</dbReference>
<dbReference type="SUPFAM" id="SSF75217">
    <property type="entry name" value="alpha/beta knot"/>
    <property type="match status" value="1"/>
</dbReference>
<keyword evidence="3" id="KW-1185">Reference proteome</keyword>
<feature type="non-terminal residue" evidence="2">
    <location>
        <position position="1"/>
    </location>
</feature>
<comment type="similarity">
    <text evidence="1">Belongs to the class IV-like SAM-binding methyltransferase superfamily.</text>
</comment>
<dbReference type="OMA" id="FFPIHKD"/>
<dbReference type="SUPFAM" id="SSF50249">
    <property type="entry name" value="Nucleic acid-binding proteins"/>
    <property type="match status" value="1"/>
</dbReference>
<accession>A9URY6</accession>
<reference evidence="2 3" key="1">
    <citation type="journal article" date="2008" name="Nature">
        <title>The genome of the choanoflagellate Monosiga brevicollis and the origin of metazoans.</title>
        <authorList>
            <consortium name="JGI Sequencing"/>
            <person name="King N."/>
            <person name="Westbrook M.J."/>
            <person name="Young S.L."/>
            <person name="Kuo A."/>
            <person name="Abedin M."/>
            <person name="Chapman J."/>
            <person name="Fairclough S."/>
            <person name="Hellsten U."/>
            <person name="Isogai Y."/>
            <person name="Letunic I."/>
            <person name="Marr M."/>
            <person name="Pincus D."/>
            <person name="Putnam N."/>
            <person name="Rokas A."/>
            <person name="Wright K.J."/>
            <person name="Zuzow R."/>
            <person name="Dirks W."/>
            <person name="Good M."/>
            <person name="Goodstein D."/>
            <person name="Lemons D."/>
            <person name="Li W."/>
            <person name="Lyons J.B."/>
            <person name="Morris A."/>
            <person name="Nichols S."/>
            <person name="Richter D.J."/>
            <person name="Salamov A."/>
            <person name="Bork P."/>
            <person name="Lim W.A."/>
            <person name="Manning G."/>
            <person name="Miller W.T."/>
            <person name="McGinnis W."/>
            <person name="Shapiro H."/>
            <person name="Tjian R."/>
            <person name="Grigoriev I.V."/>
            <person name="Rokhsar D."/>
        </authorList>
    </citation>
    <scope>NUCLEOTIDE SEQUENCE [LARGE SCALE GENOMIC DNA]</scope>
    <source>
        <strain evidence="3">MX1 / ATCC 50154</strain>
    </source>
</reference>
<dbReference type="KEGG" id="mbr:MONBRDRAFT_14566"/>